<dbReference type="PROSITE" id="PS51143">
    <property type="entry name" value="MT_A70"/>
    <property type="match status" value="2"/>
</dbReference>
<feature type="region of interest" description="Disordered" evidence="4">
    <location>
        <begin position="1148"/>
        <end position="1225"/>
    </location>
</feature>
<feature type="compositionally biased region" description="Polar residues" evidence="4">
    <location>
        <begin position="1517"/>
        <end position="1536"/>
    </location>
</feature>
<keyword evidence="6" id="KW-1185">Reference proteome</keyword>
<feature type="compositionally biased region" description="Basic and acidic residues" evidence="4">
    <location>
        <begin position="870"/>
        <end position="898"/>
    </location>
</feature>
<dbReference type="GO" id="GO:0036396">
    <property type="term" value="C:RNA N6-methyladenosine methyltransferase complex"/>
    <property type="evidence" value="ECO:0007669"/>
    <property type="project" value="UniProtKB-ARBA"/>
</dbReference>
<feature type="region of interest" description="Disordered" evidence="4">
    <location>
        <begin position="294"/>
        <end position="315"/>
    </location>
</feature>
<feature type="region of interest" description="Disordered" evidence="4">
    <location>
        <begin position="158"/>
        <end position="211"/>
    </location>
</feature>
<sequence>MSLRHPRLTGNITSGNIPLFAPSSSSVKPQSSSSTTNPPTPVAHTTPGDPPGTPTLKNIFAVEGIEAFEEMDDEKEVENAEVEKAEVENTPSRGNEWEVVSLTASTYAAAPGPKSSEPSDSDHGDVPIRDDEGPRKDEDSCKDDEVARALFMSGHFAFPPSEHENLPIEPENLPIEPDASEIRNEPTSDDVNLNKESGSEPVQGDKSGKTNEESFNIEDMIGPEDLHEIPFFVDKGKRIFETHKVLHGLSLIGEEHIQFSSDKFDSFHEGEGISGSNIHIDNLMIPDLSTPLQLKTDSSPDLSKSPSPRNGDNYNESGLPCEAWWKRRVASLYAQAKEANAFWSVFVAAALMGLVIIGQRWQQERWQMQQLKWQFSVRDEKINWILTPISRFKEAMAGGHRRGSVIRSSASAERMDASESSRSYAKRDIQEFSDMKSNRGVDNEDLEDIDKKKHRSSKSRKHSNAEEIEEWDGSGRRKSAGDRSEVRKKSSGSSRAGSADEDEYEMQNELRSKQMKKNYEEKSEKKSGSSYQDRESDSSRKSRYASGSKGYLTVDETERDSSRKTNVKPSSHDGSQSKSRSKLDSSYDNELEKMKDRDASYSQRKESNRDKGTGSHELERNPRRRWDEPDMVRKVDDSSYIDRADSRSGKTSDNKHEVARERYDSENKVKSVDLNGDRGKSSNGEEKRVSGEGIKSTSRSEEDDNKQSSVARDDRSVGVKDDKRRRFSEKPSGLMEDIESSAYRSGTRDHGNRSEKHRKQSDIAHGGHDLVESRERPIYADEDGRARIRDGSGRESRHSKRSWSPERVGRRRHDSDDSQSDNDRSARIKERERQKDGFRDEKSKSRDGNWSDRNRDREGSKDSWKKRHYGGNDRETAYGDADHEKEWEPQRRDYERLESVSYPRTGYRRSGRGDSGAVNGATDSIEIRPTTLDYGREESAATFAGRKAEVGSQPDFSSAMNNEEWNYAADDRVRADDIYGPADDPHDRYPNDGSTMPEGSGRSSIEPQSGKLRGQKGFVGSNRSTSGPSSIGGSQAPFGNNNQGSGVLNRVPPQGAKGNRLGRVGRGRLAGRDGQRVGIPLPMMGPSFVPLGLPPGPMQPLGPNMSPAPGPPIGLFMPPPFPGHNVWPGARGVDMNLIGVAPGLSPVPTGPSPPRFPPNVGSGPNPGMFVNQPGPGRVSPGLPGPGFNATGRGMSHDKSSGGWNNSRNTGPSGKAPSRGEQNDYSQNFVDTGMRPQNFIRELELTSVVEDYPKLRELIQKKDEIVAKASSPPMYYKCDLREFALTPEFFGTKFDVILVDPPWEEYVHRAPGVADHMEYWTFEEIRNLKIEAIADTPSFIFLWVGDGVGLEQGRDCFKKEHCLMGIKGTVRRSTDGHIIHANIDTDIIIAEEPPYGSTIKPEDMYRIIEHFSLGRRRLELFGEDHNIRSGWLTVGKGLSSSNFNMDAYIRNFADKDGKVWQGGGGRNPPPDAPHLVLTTPDIEGLRPKSPPQKNQHPQSSSLLQGNANAPNRRPAGNSPQNAVINQEPTMSAPSTPAQWAASPMLGLRGPDSNTVGQDEKMFDGYTYNNPSCGQATAVEHLEFEAHGAINL</sequence>
<feature type="region of interest" description="Disordered" evidence="4">
    <location>
        <begin position="1458"/>
        <end position="1542"/>
    </location>
</feature>
<feature type="compositionally biased region" description="Basic and acidic residues" evidence="4">
    <location>
        <begin position="120"/>
        <end position="141"/>
    </location>
</feature>
<dbReference type="GO" id="GO:0008168">
    <property type="term" value="F:methyltransferase activity"/>
    <property type="evidence" value="ECO:0007669"/>
    <property type="project" value="InterPro"/>
</dbReference>
<feature type="compositionally biased region" description="Basic and acidic residues" evidence="4">
    <location>
        <begin position="581"/>
        <end position="690"/>
    </location>
</feature>
<evidence type="ECO:0000313" key="5">
    <source>
        <dbReference type="EMBL" id="KAK9143794.1"/>
    </source>
</evidence>
<feature type="compositionally biased region" description="Basic and acidic residues" evidence="4">
    <location>
        <begin position="974"/>
        <end position="990"/>
    </location>
</feature>
<keyword evidence="2" id="KW-0539">Nucleus</keyword>
<dbReference type="EMBL" id="JBBNAF010000005">
    <property type="protein sequence ID" value="KAK9143794.1"/>
    <property type="molecule type" value="Genomic_DNA"/>
</dbReference>
<feature type="region of interest" description="Disordered" evidence="4">
    <location>
        <begin position="974"/>
        <end position="1078"/>
    </location>
</feature>
<feature type="compositionally biased region" description="Low complexity" evidence="4">
    <location>
        <begin position="294"/>
        <end position="307"/>
    </location>
</feature>
<comment type="caution">
    <text evidence="5">The sequence shown here is derived from an EMBL/GenBank/DDBJ whole genome shotgun (WGS) entry which is preliminary data.</text>
</comment>
<dbReference type="InterPro" id="IPR002052">
    <property type="entry name" value="DNA_methylase_N6_adenine_CS"/>
</dbReference>
<feature type="compositionally biased region" description="Polar residues" evidence="4">
    <location>
        <begin position="1021"/>
        <end position="1046"/>
    </location>
</feature>
<comment type="subcellular location">
    <subcellularLocation>
        <location evidence="1">Nucleus</location>
    </subcellularLocation>
</comment>
<feature type="compositionally biased region" description="Low complexity" evidence="4">
    <location>
        <begin position="167"/>
        <end position="177"/>
    </location>
</feature>
<dbReference type="PROSITE" id="PS00092">
    <property type="entry name" value="N6_MTASE"/>
    <property type="match status" value="1"/>
</dbReference>
<evidence type="ECO:0000256" key="1">
    <source>
        <dbReference type="ARBA" id="ARBA00004123"/>
    </source>
</evidence>
<dbReference type="GO" id="GO:0005634">
    <property type="term" value="C:nucleus"/>
    <property type="evidence" value="ECO:0007669"/>
    <property type="project" value="UniProtKB-SubCell"/>
</dbReference>
<comment type="similarity">
    <text evidence="3">Belongs to the MT-A70-like family.</text>
</comment>
<accession>A0AAP0K1M1</accession>
<protein>
    <recommendedName>
        <fullName evidence="7">Methyltransferase-like protein 1</fullName>
    </recommendedName>
</protein>
<dbReference type="InterPro" id="IPR007757">
    <property type="entry name" value="MT-A70-like"/>
</dbReference>
<proteinExistence type="inferred from homology"/>
<feature type="compositionally biased region" description="Basic and acidic residues" evidence="4">
    <location>
        <begin position="77"/>
        <end position="87"/>
    </location>
</feature>
<feature type="compositionally biased region" description="Basic residues" evidence="4">
    <location>
        <begin position="452"/>
        <end position="462"/>
    </location>
</feature>
<dbReference type="PROSITE" id="PS51592">
    <property type="entry name" value="SAM_MTA70L_2"/>
    <property type="match status" value="1"/>
</dbReference>
<dbReference type="GO" id="GO:0003729">
    <property type="term" value="F:mRNA binding"/>
    <property type="evidence" value="ECO:0007669"/>
    <property type="project" value="TreeGrafter"/>
</dbReference>
<name>A0AAP0K1M1_9MAGN</name>
<feature type="region of interest" description="Disordered" evidence="4">
    <location>
        <begin position="397"/>
        <end position="933"/>
    </location>
</feature>
<feature type="compositionally biased region" description="Basic and acidic residues" evidence="4">
    <location>
        <begin position="508"/>
        <end position="540"/>
    </location>
</feature>
<feature type="compositionally biased region" description="Low complexity" evidence="4">
    <location>
        <begin position="1504"/>
        <end position="1516"/>
    </location>
</feature>
<evidence type="ECO:0000313" key="6">
    <source>
        <dbReference type="Proteomes" id="UP001420932"/>
    </source>
</evidence>
<evidence type="ECO:0000256" key="3">
    <source>
        <dbReference type="PROSITE-ProRule" id="PRU00489"/>
    </source>
</evidence>
<dbReference type="Pfam" id="PF05063">
    <property type="entry name" value="MT-A70"/>
    <property type="match status" value="1"/>
</dbReference>
<feature type="region of interest" description="Disordered" evidence="4">
    <location>
        <begin position="1"/>
        <end position="57"/>
    </location>
</feature>
<dbReference type="GO" id="GO:0032259">
    <property type="term" value="P:methylation"/>
    <property type="evidence" value="ECO:0007669"/>
    <property type="project" value="InterPro"/>
</dbReference>
<dbReference type="PANTHER" id="PTHR13107:SF0">
    <property type="entry name" value="N6-ADENOSINE-METHYLTRANSFERASE NON-CATALYTIC SUBUNIT"/>
    <property type="match status" value="1"/>
</dbReference>
<gene>
    <name evidence="5" type="ORF">Syun_013194</name>
</gene>
<feature type="compositionally biased region" description="Polar residues" evidence="4">
    <location>
        <begin position="1490"/>
        <end position="1503"/>
    </location>
</feature>
<evidence type="ECO:0000256" key="4">
    <source>
        <dbReference type="SAM" id="MobiDB-lite"/>
    </source>
</evidence>
<feature type="compositionally biased region" description="Basic and acidic residues" evidence="4">
    <location>
        <begin position="803"/>
        <end position="863"/>
    </location>
</feature>
<dbReference type="PANTHER" id="PTHR13107">
    <property type="entry name" value="N6-ADENOSINE-METHYLTRANSFERASE NON-CATALYTIC SUBUNIT"/>
    <property type="match status" value="1"/>
</dbReference>
<feature type="region of interest" description="Disordered" evidence="4">
    <location>
        <begin position="70"/>
        <end position="141"/>
    </location>
</feature>
<feature type="compositionally biased region" description="Low complexity" evidence="4">
    <location>
        <begin position="23"/>
        <end position="37"/>
    </location>
</feature>
<feature type="compositionally biased region" description="Basic and acidic residues" evidence="4">
    <location>
        <begin position="473"/>
        <end position="488"/>
    </location>
</feature>
<feature type="compositionally biased region" description="Pro residues" evidence="4">
    <location>
        <begin position="1148"/>
        <end position="1157"/>
    </location>
</feature>
<feature type="compositionally biased region" description="Polar residues" evidence="4">
    <location>
        <begin position="1201"/>
        <end position="1211"/>
    </location>
</feature>
<evidence type="ECO:0008006" key="7">
    <source>
        <dbReference type="Google" id="ProtNLM"/>
    </source>
</evidence>
<feature type="compositionally biased region" description="Basic and acidic residues" evidence="4">
    <location>
        <begin position="746"/>
        <end position="796"/>
    </location>
</feature>
<feature type="compositionally biased region" description="Basic and acidic residues" evidence="4">
    <location>
        <begin position="711"/>
        <end position="724"/>
    </location>
</feature>
<reference evidence="5 6" key="1">
    <citation type="submission" date="2024-01" db="EMBL/GenBank/DDBJ databases">
        <title>Genome assemblies of Stephania.</title>
        <authorList>
            <person name="Yang L."/>
        </authorList>
    </citation>
    <scope>NUCLEOTIDE SEQUENCE [LARGE SCALE GENOMIC DNA]</scope>
    <source>
        <strain evidence="5">YNDBR</strain>
        <tissue evidence="5">Leaf</tissue>
    </source>
</reference>
<feature type="compositionally biased region" description="Basic and acidic residues" evidence="4">
    <location>
        <begin position="413"/>
        <end position="442"/>
    </location>
</feature>
<dbReference type="InterPro" id="IPR045123">
    <property type="entry name" value="METTL14-like"/>
</dbReference>
<evidence type="ECO:0000256" key="2">
    <source>
        <dbReference type="ARBA" id="ARBA00023242"/>
    </source>
</evidence>
<organism evidence="5 6">
    <name type="scientific">Stephania yunnanensis</name>
    <dbReference type="NCBI Taxonomy" id="152371"/>
    <lineage>
        <taxon>Eukaryota</taxon>
        <taxon>Viridiplantae</taxon>
        <taxon>Streptophyta</taxon>
        <taxon>Embryophyta</taxon>
        <taxon>Tracheophyta</taxon>
        <taxon>Spermatophyta</taxon>
        <taxon>Magnoliopsida</taxon>
        <taxon>Ranunculales</taxon>
        <taxon>Menispermaceae</taxon>
        <taxon>Menispermoideae</taxon>
        <taxon>Cissampelideae</taxon>
        <taxon>Stephania</taxon>
    </lineage>
</organism>
<dbReference type="Proteomes" id="UP001420932">
    <property type="component" value="Unassembled WGS sequence"/>
</dbReference>